<name>A0A6M3ZNC2_9BURK</name>
<protein>
    <recommendedName>
        <fullName evidence="3">HEAT repeat domain-containing protein</fullName>
    </recommendedName>
</protein>
<reference evidence="1 2" key="1">
    <citation type="journal article" date="2012" name="J. Bacteriol.">
        <title>Genome sequence of the pathogenic Herbaspirillum seropedicae strain Os34, isolated from rice roots.</title>
        <authorList>
            <person name="Ye W."/>
            <person name="Ye S."/>
            <person name="Liu J."/>
            <person name="Chang S."/>
            <person name="Chen M."/>
            <person name="Zhu B."/>
            <person name="Guo L."/>
            <person name="An Q."/>
        </authorList>
    </citation>
    <scope>NUCLEOTIDE SEQUENCE [LARGE SCALE GENOMIC DNA]</scope>
    <source>
        <strain evidence="1 2">Os34</strain>
    </source>
</reference>
<organism evidence="1 2">
    <name type="scientific">Herbaspirillum rubrisubalbicans Os34</name>
    <dbReference type="NCBI Taxonomy" id="1235827"/>
    <lineage>
        <taxon>Bacteria</taxon>
        <taxon>Pseudomonadati</taxon>
        <taxon>Pseudomonadota</taxon>
        <taxon>Betaproteobacteria</taxon>
        <taxon>Burkholderiales</taxon>
        <taxon>Oxalobacteraceae</taxon>
        <taxon>Herbaspirillum</taxon>
    </lineage>
</organism>
<gene>
    <name evidence="1" type="ORF">C798_06710</name>
</gene>
<dbReference type="EMBL" id="CP008956">
    <property type="protein sequence ID" value="QJP99930.1"/>
    <property type="molecule type" value="Genomic_DNA"/>
</dbReference>
<evidence type="ECO:0000313" key="2">
    <source>
        <dbReference type="Proteomes" id="UP000501648"/>
    </source>
</evidence>
<dbReference type="RefSeq" id="WP_017454983.1">
    <property type="nucleotide sequence ID" value="NZ_CP008956.1"/>
</dbReference>
<proteinExistence type="predicted"/>
<evidence type="ECO:0000313" key="1">
    <source>
        <dbReference type="EMBL" id="QJP99930.1"/>
    </source>
</evidence>
<dbReference type="AlphaFoldDB" id="A0A6M3ZNC2"/>
<sequence length="202" mass="22730">MSAYQHFLDFFSMHNRERLDGLNPSYFAPMTAQERCQAFDHLLEMTKPGGSAETISGLFLADAERAAPVVRTLLEQGVLNDDAALGAAWELYRHQPDAALIDVFLRLMSSPDRTLRSRAAFYVPADASHAALLEALRDMIRTETEALPLVNACNKLLECYGITEESLPEAQYLRLYRGLRSDDLKTREATFKELDRLFGLNA</sequence>
<evidence type="ECO:0008006" key="3">
    <source>
        <dbReference type="Google" id="ProtNLM"/>
    </source>
</evidence>
<dbReference type="Proteomes" id="UP000501648">
    <property type="component" value="Chromosome"/>
</dbReference>
<accession>A0A6M3ZNC2</accession>